<keyword evidence="8" id="KW-1133">Transmembrane helix</keyword>
<feature type="transmembrane region" description="Helical" evidence="8">
    <location>
        <begin position="44"/>
        <end position="61"/>
    </location>
</feature>
<organism evidence="9 10">
    <name type="scientific">Rhynchophorus ferrugineus</name>
    <name type="common">Red palm weevil</name>
    <name type="synonym">Curculio ferrugineus</name>
    <dbReference type="NCBI Taxonomy" id="354439"/>
    <lineage>
        <taxon>Eukaryota</taxon>
        <taxon>Metazoa</taxon>
        <taxon>Ecdysozoa</taxon>
        <taxon>Arthropoda</taxon>
        <taxon>Hexapoda</taxon>
        <taxon>Insecta</taxon>
        <taxon>Pterygota</taxon>
        <taxon>Neoptera</taxon>
        <taxon>Endopterygota</taxon>
        <taxon>Coleoptera</taxon>
        <taxon>Polyphaga</taxon>
        <taxon>Cucujiformia</taxon>
        <taxon>Curculionidae</taxon>
        <taxon>Dryophthorinae</taxon>
        <taxon>Rhynchophorus</taxon>
    </lineage>
</organism>
<dbReference type="GO" id="GO:0005789">
    <property type="term" value="C:endoplasmic reticulum membrane"/>
    <property type="evidence" value="ECO:0007669"/>
    <property type="project" value="UniProtKB-SubCell"/>
</dbReference>
<reference evidence="9" key="1">
    <citation type="submission" date="2020-08" db="EMBL/GenBank/DDBJ databases">
        <title>Genome sequencing and assembly of the red palm weevil Rhynchophorus ferrugineus.</title>
        <authorList>
            <person name="Dias G.B."/>
            <person name="Bergman C.M."/>
            <person name="Manee M."/>
        </authorList>
    </citation>
    <scope>NUCLEOTIDE SEQUENCE</scope>
    <source>
        <strain evidence="9">AA-2017</strain>
        <tissue evidence="9">Whole larva</tissue>
    </source>
</reference>
<keyword evidence="8" id="KW-0472">Membrane</keyword>
<dbReference type="AlphaFoldDB" id="A0A834I1C5"/>
<comment type="catalytic activity">
    <reaction evidence="6">
        <text>sphinganine + octadecanoyl-CoA = N-(octadecanoyl)-sphinganine + CoA + H(+)</text>
        <dbReference type="Rhea" id="RHEA:36547"/>
        <dbReference type="ChEBI" id="CHEBI:15378"/>
        <dbReference type="ChEBI" id="CHEBI:57287"/>
        <dbReference type="ChEBI" id="CHEBI:57394"/>
        <dbReference type="ChEBI" id="CHEBI:57817"/>
        <dbReference type="ChEBI" id="CHEBI:67033"/>
    </reaction>
    <physiologicalReaction direction="left-to-right" evidence="6">
        <dbReference type="Rhea" id="RHEA:36548"/>
    </physiologicalReaction>
</comment>
<evidence type="ECO:0000256" key="4">
    <source>
        <dbReference type="ARBA" id="ARBA00004760"/>
    </source>
</evidence>
<evidence type="ECO:0000256" key="7">
    <source>
        <dbReference type="SAM" id="Coils"/>
    </source>
</evidence>
<evidence type="ECO:0000256" key="8">
    <source>
        <dbReference type="SAM" id="Phobius"/>
    </source>
</evidence>
<accession>A0A834I1C5</accession>
<protein>
    <recommendedName>
        <fullName evidence="11">Homeobox domain-containing protein</fullName>
    </recommendedName>
</protein>
<dbReference type="PANTHER" id="PTHR12560:SF0">
    <property type="entry name" value="LD18904P"/>
    <property type="match status" value="1"/>
</dbReference>
<evidence type="ECO:0008006" key="11">
    <source>
        <dbReference type="Google" id="ProtNLM"/>
    </source>
</evidence>
<dbReference type="OrthoDB" id="537032at2759"/>
<evidence type="ECO:0000256" key="5">
    <source>
        <dbReference type="ARBA" id="ARBA00004991"/>
    </source>
</evidence>
<comment type="subcellular location">
    <subcellularLocation>
        <location evidence="2">Endomembrane system</location>
        <topology evidence="2">Multi-pass membrane protein</topology>
    </subcellularLocation>
    <subcellularLocation>
        <location evidence="3">Endoplasmic reticulum membrane</location>
    </subcellularLocation>
    <subcellularLocation>
        <location evidence="1">Nucleus</location>
    </subcellularLocation>
</comment>
<proteinExistence type="predicted"/>
<evidence type="ECO:0000313" key="10">
    <source>
        <dbReference type="Proteomes" id="UP000625711"/>
    </source>
</evidence>
<evidence type="ECO:0000256" key="2">
    <source>
        <dbReference type="ARBA" id="ARBA00004127"/>
    </source>
</evidence>
<dbReference type="EMBL" id="JAACXV010013847">
    <property type="protein sequence ID" value="KAF7272109.1"/>
    <property type="molecule type" value="Genomic_DNA"/>
</dbReference>
<dbReference type="InterPro" id="IPR009057">
    <property type="entry name" value="Homeodomain-like_sf"/>
</dbReference>
<keyword evidence="8" id="KW-0812">Transmembrane</keyword>
<dbReference type="PANTHER" id="PTHR12560">
    <property type="entry name" value="LONGEVITY ASSURANCE FACTOR 1 LAG1"/>
    <property type="match status" value="1"/>
</dbReference>
<feature type="coiled-coil region" evidence="7">
    <location>
        <begin position="97"/>
        <end position="124"/>
    </location>
</feature>
<evidence type="ECO:0000256" key="1">
    <source>
        <dbReference type="ARBA" id="ARBA00004123"/>
    </source>
</evidence>
<keyword evidence="10" id="KW-1185">Reference proteome</keyword>
<sequence length="171" mass="20498">MTSFYRRALDTFWSPSVWLPPNTTWADISPESSTEIRHADHRDLWYPLPLALVLLLIRYLFEKYWFAPVGLSLGIKNSRPKKAPPNPVLEKAYNQSKKWEQKQIQGLAKQLDQTERQIERWLRLRKGQNKPSTLTKFCENAWRCVYYIFSFSYGIIILWDKAWLWDINECW</sequence>
<dbReference type="InterPro" id="IPR016439">
    <property type="entry name" value="Lag1/Lac1-like"/>
</dbReference>
<evidence type="ECO:0000313" key="9">
    <source>
        <dbReference type="EMBL" id="KAF7272109.1"/>
    </source>
</evidence>
<evidence type="ECO:0000256" key="3">
    <source>
        <dbReference type="ARBA" id="ARBA00004586"/>
    </source>
</evidence>
<evidence type="ECO:0000256" key="6">
    <source>
        <dbReference type="ARBA" id="ARBA00049036"/>
    </source>
</evidence>
<dbReference type="FunFam" id="1.10.10.60:FF:000020">
    <property type="entry name" value="Ceramide synthase 5"/>
    <property type="match status" value="1"/>
</dbReference>
<name>A0A834I1C5_RHYFE</name>
<dbReference type="Gene3D" id="1.10.10.60">
    <property type="entry name" value="Homeodomain-like"/>
    <property type="match status" value="1"/>
</dbReference>
<keyword evidence="7" id="KW-0175">Coiled coil</keyword>
<comment type="pathway">
    <text evidence="4">Lipid metabolism; sphingolipid metabolism.</text>
</comment>
<dbReference type="Proteomes" id="UP000625711">
    <property type="component" value="Unassembled WGS sequence"/>
</dbReference>
<comment type="caution">
    <text evidence="9">The sequence shown here is derived from an EMBL/GenBank/DDBJ whole genome shotgun (WGS) entry which is preliminary data.</text>
</comment>
<gene>
    <name evidence="9" type="ORF">GWI33_015074</name>
</gene>
<dbReference type="GO" id="GO:0046513">
    <property type="term" value="P:ceramide biosynthetic process"/>
    <property type="evidence" value="ECO:0007669"/>
    <property type="project" value="InterPro"/>
</dbReference>
<dbReference type="GO" id="GO:0005634">
    <property type="term" value="C:nucleus"/>
    <property type="evidence" value="ECO:0007669"/>
    <property type="project" value="UniProtKB-SubCell"/>
</dbReference>
<dbReference type="GO" id="GO:0050291">
    <property type="term" value="F:sphingosine N-acyltransferase activity"/>
    <property type="evidence" value="ECO:0007669"/>
    <property type="project" value="InterPro"/>
</dbReference>
<dbReference type="SUPFAM" id="SSF46689">
    <property type="entry name" value="Homeodomain-like"/>
    <property type="match status" value="1"/>
</dbReference>
<comment type="pathway">
    <text evidence="5">Sphingolipid metabolism.</text>
</comment>